<reference evidence="2" key="1">
    <citation type="submission" date="2023-10" db="EMBL/GenBank/DDBJ databases">
        <authorList>
            <person name="Chen Y."/>
            <person name="Shah S."/>
            <person name="Dougan E. K."/>
            <person name="Thang M."/>
            <person name="Chan C."/>
        </authorList>
    </citation>
    <scope>NUCLEOTIDE SEQUENCE [LARGE SCALE GENOMIC DNA]</scope>
</reference>
<organism evidence="2 3">
    <name type="scientific">Prorocentrum cordatum</name>
    <dbReference type="NCBI Taxonomy" id="2364126"/>
    <lineage>
        <taxon>Eukaryota</taxon>
        <taxon>Sar</taxon>
        <taxon>Alveolata</taxon>
        <taxon>Dinophyceae</taxon>
        <taxon>Prorocentrales</taxon>
        <taxon>Prorocentraceae</taxon>
        <taxon>Prorocentrum</taxon>
    </lineage>
</organism>
<keyword evidence="1" id="KW-0812">Transmembrane</keyword>
<keyword evidence="1" id="KW-1133">Transmembrane helix</keyword>
<protein>
    <submittedName>
        <fullName evidence="2">Uncharacterized protein</fullName>
    </submittedName>
</protein>
<proteinExistence type="predicted"/>
<dbReference type="Proteomes" id="UP001189429">
    <property type="component" value="Unassembled WGS sequence"/>
</dbReference>
<feature type="transmembrane region" description="Helical" evidence="1">
    <location>
        <begin position="23"/>
        <end position="45"/>
    </location>
</feature>
<evidence type="ECO:0000256" key="1">
    <source>
        <dbReference type="SAM" id="Phobius"/>
    </source>
</evidence>
<name>A0ABN9WKK7_9DINO</name>
<feature type="non-terminal residue" evidence="2">
    <location>
        <position position="1"/>
    </location>
</feature>
<evidence type="ECO:0000313" key="2">
    <source>
        <dbReference type="EMBL" id="CAK0886457.1"/>
    </source>
</evidence>
<comment type="caution">
    <text evidence="2">The sequence shown here is derived from an EMBL/GenBank/DDBJ whole genome shotgun (WGS) entry which is preliminary data.</text>
</comment>
<feature type="non-terminal residue" evidence="2">
    <location>
        <position position="59"/>
    </location>
</feature>
<keyword evidence="3" id="KW-1185">Reference proteome</keyword>
<keyword evidence="1" id="KW-0472">Membrane</keyword>
<evidence type="ECO:0000313" key="3">
    <source>
        <dbReference type="Proteomes" id="UP001189429"/>
    </source>
</evidence>
<sequence length="59" mass="6012">GRRAPPRAAKAGDRRFGLEGRALVGWCAAVFLLGAGAACLALRLLPPRAQAAGAGRAEE</sequence>
<accession>A0ABN9WKK7</accession>
<dbReference type="EMBL" id="CAUYUJ010018805">
    <property type="protein sequence ID" value="CAK0886457.1"/>
    <property type="molecule type" value="Genomic_DNA"/>
</dbReference>
<gene>
    <name evidence="2" type="ORF">PCOR1329_LOCUS67798</name>
</gene>